<feature type="non-terminal residue" evidence="8">
    <location>
        <position position="130"/>
    </location>
</feature>
<keyword evidence="3 5" id="KW-0863">Zinc-finger</keyword>
<dbReference type="AlphaFoldDB" id="A0A7K9FUT2"/>
<evidence type="ECO:0000256" key="6">
    <source>
        <dbReference type="SAM" id="MobiDB-lite"/>
    </source>
</evidence>
<protein>
    <submittedName>
        <fullName evidence="8">ZC21B protein</fullName>
    </submittedName>
</protein>
<name>A0A7K9FUT2_STEPR</name>
<dbReference type="Proteomes" id="UP000532908">
    <property type="component" value="Unassembled WGS sequence"/>
</dbReference>
<keyword evidence="2" id="KW-0677">Repeat</keyword>
<keyword evidence="4" id="KW-0862">Zinc</keyword>
<feature type="domain" description="C2HC/C3H-type" evidence="7">
    <location>
        <begin position="7"/>
        <end position="36"/>
    </location>
</feature>
<feature type="non-terminal residue" evidence="8">
    <location>
        <position position="1"/>
    </location>
</feature>
<dbReference type="EMBL" id="VWZL01005379">
    <property type="protein sequence ID" value="NXG92888.1"/>
    <property type="molecule type" value="Genomic_DNA"/>
</dbReference>
<reference evidence="8 9" key="1">
    <citation type="submission" date="2019-09" db="EMBL/GenBank/DDBJ databases">
        <title>Bird 10,000 Genomes (B10K) Project - Family phase.</title>
        <authorList>
            <person name="Zhang G."/>
        </authorList>
    </citation>
    <scope>NUCLEOTIDE SEQUENCE [LARGE SCALE GENOMIC DNA]</scope>
    <source>
        <strain evidence="8">B10K-DU-001-20</strain>
        <tissue evidence="8">Muscle</tissue>
    </source>
</reference>
<dbReference type="GO" id="GO:0008270">
    <property type="term" value="F:zinc ion binding"/>
    <property type="evidence" value="ECO:0007669"/>
    <property type="project" value="UniProtKB-KW"/>
</dbReference>
<dbReference type="Pfam" id="PF13913">
    <property type="entry name" value="zf-C2HC_2"/>
    <property type="match status" value="2"/>
</dbReference>
<evidence type="ECO:0000256" key="5">
    <source>
        <dbReference type="PROSITE-ProRule" id="PRU01371"/>
    </source>
</evidence>
<evidence type="ECO:0000256" key="4">
    <source>
        <dbReference type="ARBA" id="ARBA00022833"/>
    </source>
</evidence>
<feature type="compositionally biased region" description="Basic residues" evidence="6">
    <location>
        <begin position="37"/>
        <end position="48"/>
    </location>
</feature>
<feature type="region of interest" description="Disordered" evidence="6">
    <location>
        <begin position="37"/>
        <end position="75"/>
    </location>
</feature>
<dbReference type="PROSITE" id="PS52027">
    <property type="entry name" value="ZF_C2HC_C3H"/>
    <property type="match status" value="1"/>
</dbReference>
<evidence type="ECO:0000256" key="1">
    <source>
        <dbReference type="ARBA" id="ARBA00022723"/>
    </source>
</evidence>
<dbReference type="InterPro" id="IPR026319">
    <property type="entry name" value="ZC2HC1A/B-like"/>
</dbReference>
<dbReference type="Gene3D" id="3.30.160.60">
    <property type="entry name" value="Classic Zinc Finger"/>
    <property type="match status" value="1"/>
</dbReference>
<evidence type="ECO:0000313" key="8">
    <source>
        <dbReference type="EMBL" id="NXG92888.1"/>
    </source>
</evidence>
<organism evidence="8 9">
    <name type="scientific">Stercorarius parasiticus</name>
    <name type="common">Parasitic jaeger</name>
    <name type="synonym">Arctic skua</name>
    <dbReference type="NCBI Taxonomy" id="54059"/>
    <lineage>
        <taxon>Eukaryota</taxon>
        <taxon>Metazoa</taxon>
        <taxon>Chordata</taxon>
        <taxon>Craniata</taxon>
        <taxon>Vertebrata</taxon>
        <taxon>Euteleostomi</taxon>
        <taxon>Archelosauria</taxon>
        <taxon>Archosauria</taxon>
        <taxon>Dinosauria</taxon>
        <taxon>Saurischia</taxon>
        <taxon>Theropoda</taxon>
        <taxon>Coelurosauria</taxon>
        <taxon>Aves</taxon>
        <taxon>Neognathae</taxon>
        <taxon>Neoaves</taxon>
        <taxon>Charadriiformes</taxon>
        <taxon>Stercorariidae</taxon>
        <taxon>Stercorarius</taxon>
    </lineage>
</organism>
<evidence type="ECO:0000259" key="7">
    <source>
        <dbReference type="PROSITE" id="PS52027"/>
    </source>
</evidence>
<sequence>TAAQRQGLAPCTTCGRHFAPDVLLRHNPICKKVFNKKRKPFSSLKQRRRGTEITTVKKQPPQKKQPEKKSNWRQHHEDFINTVQSAKQVTKALKEGCPLPPPPPPSINPDYIQCAHCSRRFNEAAAQKHL</sequence>
<comment type="caution">
    <text evidence="8">The sequence shown here is derived from an EMBL/GenBank/DDBJ whole genome shotgun (WGS) entry which is preliminary data.</text>
</comment>
<keyword evidence="1" id="KW-0479">Metal-binding</keyword>
<accession>A0A7K9FUT2</accession>
<dbReference type="PANTHER" id="PTHR13555:SF36">
    <property type="entry name" value="ZINC FINGER C2HC DOMAIN-CONTAINING PROTEIN 1B"/>
    <property type="match status" value="1"/>
</dbReference>
<dbReference type="PANTHER" id="PTHR13555">
    <property type="entry name" value="C2H2 ZINC FINGER CGI-62-RELATED"/>
    <property type="match status" value="1"/>
</dbReference>
<evidence type="ECO:0000313" key="9">
    <source>
        <dbReference type="Proteomes" id="UP000532908"/>
    </source>
</evidence>
<gene>
    <name evidence="8" type="primary">Zc2hc1b</name>
    <name evidence="8" type="ORF">STEPAR_R10005</name>
</gene>
<proteinExistence type="predicted"/>
<keyword evidence="9" id="KW-1185">Reference proteome</keyword>
<evidence type="ECO:0000256" key="3">
    <source>
        <dbReference type="ARBA" id="ARBA00022771"/>
    </source>
</evidence>
<dbReference type="InterPro" id="IPR049899">
    <property type="entry name" value="Znf_C2HC_C3H"/>
</dbReference>
<feature type="compositionally biased region" description="Basic and acidic residues" evidence="6">
    <location>
        <begin position="64"/>
        <end position="75"/>
    </location>
</feature>
<evidence type="ECO:0000256" key="2">
    <source>
        <dbReference type="ARBA" id="ARBA00022737"/>
    </source>
</evidence>